<evidence type="ECO:0000259" key="8">
    <source>
        <dbReference type="Pfam" id="PF01171"/>
    </source>
</evidence>
<proteinExistence type="inferred from homology"/>
<dbReference type="InterPro" id="IPR012094">
    <property type="entry name" value="tRNA_Ile_lys_synt"/>
</dbReference>
<dbReference type="InterPro" id="IPR015262">
    <property type="entry name" value="tRNA_Ile_lys_synt_subst-bd"/>
</dbReference>
<comment type="subcellular location">
    <subcellularLocation>
        <location evidence="7">Cytoplasm</location>
    </subcellularLocation>
</comment>
<dbReference type="Pfam" id="PF09179">
    <property type="entry name" value="TilS"/>
    <property type="match status" value="1"/>
</dbReference>
<dbReference type="Proteomes" id="UP000216947">
    <property type="component" value="Unassembled WGS sequence"/>
</dbReference>
<comment type="function">
    <text evidence="7">Ligates lysine onto the cytidine present at position 34 of the AUA codon-specific tRNA(Ile) that contains the anticodon CAU, in an ATP-dependent manner. Cytidine is converted to lysidine, thus changing the amino acid specificity of the tRNA from methionine to isoleucine.</text>
</comment>
<evidence type="ECO:0000256" key="5">
    <source>
        <dbReference type="ARBA" id="ARBA00022840"/>
    </source>
</evidence>
<protein>
    <recommendedName>
        <fullName evidence="7">tRNA(Ile)-lysidine synthase</fullName>
        <ecNumber evidence="7">6.3.4.19</ecNumber>
    </recommendedName>
    <alternativeName>
        <fullName evidence="7">tRNA(Ile)-2-lysyl-cytidine synthase</fullName>
    </alternativeName>
    <alternativeName>
        <fullName evidence="7">tRNA(Ile)-lysidine synthetase</fullName>
    </alternativeName>
</protein>
<accession>A0A261R0Z9</accession>
<dbReference type="GO" id="GO:0032267">
    <property type="term" value="F:tRNA(Ile)-lysidine synthase activity"/>
    <property type="evidence" value="ECO:0007669"/>
    <property type="project" value="UniProtKB-EC"/>
</dbReference>
<keyword evidence="5 7" id="KW-0067">ATP-binding</keyword>
<sequence length="358" mass="38464">MKPGEPPGTAGPTDTRAAAPVFPSVPLARALASALQPLQGSEARVAAAVSGGADSAMLAAHAAPLALERGIALQIFHVHHGLQAAADEWTGSVRELGRILQLPVHVAHVQVDGNSGLGIEAAARNARYAALAGLAQAHGVTHILLAHHQRDQAETVLLRLLRGAGLQGMAAMAPAIQRDGQTYLRPWLDQDRAEILRAAQAFAGRHGWHPVHDPTNADPRYTRAAVRELLGPVLDARWPGWQARLAEHARHMAEAAAIVEDVARADLAALQPSADNTSFALAPWRQLPLARQAQALRYWLALNGAAMPTGARLADMLRQLRQLHSLGHDRQMRVAHAGHVVRCHRGRVWIEPRHQGHP</sequence>
<evidence type="ECO:0000256" key="2">
    <source>
        <dbReference type="ARBA" id="ARBA00022598"/>
    </source>
</evidence>
<reference evidence="11" key="1">
    <citation type="submission" date="2017-05" db="EMBL/GenBank/DDBJ databases">
        <title>Complete and WGS of Bordetella genogroups.</title>
        <authorList>
            <person name="Spilker T."/>
            <person name="Lipuma J."/>
        </authorList>
    </citation>
    <scope>NUCLEOTIDE SEQUENCE [LARGE SCALE GENOMIC DNA]</scope>
    <source>
        <strain evidence="11">AU18089</strain>
    </source>
</reference>
<keyword evidence="11" id="KW-1185">Reference proteome</keyword>
<evidence type="ECO:0000259" key="9">
    <source>
        <dbReference type="Pfam" id="PF09179"/>
    </source>
</evidence>
<dbReference type="Gene3D" id="3.40.50.620">
    <property type="entry name" value="HUPs"/>
    <property type="match status" value="1"/>
</dbReference>
<evidence type="ECO:0000313" key="11">
    <source>
        <dbReference type="Proteomes" id="UP000216947"/>
    </source>
</evidence>
<dbReference type="Gene3D" id="1.20.59.20">
    <property type="match status" value="1"/>
</dbReference>
<comment type="catalytic activity">
    <reaction evidence="6 7">
        <text>cytidine(34) in tRNA(Ile2) + L-lysine + ATP = lysidine(34) in tRNA(Ile2) + AMP + diphosphate + H(+)</text>
        <dbReference type="Rhea" id="RHEA:43744"/>
        <dbReference type="Rhea" id="RHEA-COMP:10625"/>
        <dbReference type="Rhea" id="RHEA-COMP:10670"/>
        <dbReference type="ChEBI" id="CHEBI:15378"/>
        <dbReference type="ChEBI" id="CHEBI:30616"/>
        <dbReference type="ChEBI" id="CHEBI:32551"/>
        <dbReference type="ChEBI" id="CHEBI:33019"/>
        <dbReference type="ChEBI" id="CHEBI:82748"/>
        <dbReference type="ChEBI" id="CHEBI:83665"/>
        <dbReference type="ChEBI" id="CHEBI:456215"/>
        <dbReference type="EC" id="6.3.4.19"/>
    </reaction>
</comment>
<dbReference type="InterPro" id="IPR014729">
    <property type="entry name" value="Rossmann-like_a/b/a_fold"/>
</dbReference>
<dbReference type="NCBIfam" id="TIGR02432">
    <property type="entry name" value="lysidine_TilS_N"/>
    <property type="match status" value="1"/>
</dbReference>
<dbReference type="SUPFAM" id="SSF52402">
    <property type="entry name" value="Adenine nucleotide alpha hydrolases-like"/>
    <property type="match status" value="1"/>
</dbReference>
<keyword evidence="1 7" id="KW-0963">Cytoplasm</keyword>
<dbReference type="AlphaFoldDB" id="A0A261R0Z9"/>
<comment type="similarity">
    <text evidence="7">Belongs to the tRNA(Ile)-lysidine synthase family.</text>
</comment>
<dbReference type="GO" id="GO:0005524">
    <property type="term" value="F:ATP binding"/>
    <property type="evidence" value="ECO:0007669"/>
    <property type="project" value="UniProtKB-UniRule"/>
</dbReference>
<evidence type="ECO:0000256" key="3">
    <source>
        <dbReference type="ARBA" id="ARBA00022694"/>
    </source>
</evidence>
<dbReference type="EMBL" id="NEVK01000006">
    <property type="protein sequence ID" value="OZI18300.1"/>
    <property type="molecule type" value="Genomic_DNA"/>
</dbReference>
<dbReference type="SUPFAM" id="SSF82829">
    <property type="entry name" value="MesJ substrate recognition domain-like"/>
    <property type="match status" value="1"/>
</dbReference>
<evidence type="ECO:0000313" key="10">
    <source>
        <dbReference type="EMBL" id="OZI18300.1"/>
    </source>
</evidence>
<dbReference type="InterPro" id="IPR012795">
    <property type="entry name" value="tRNA_Ile_lys_synt_N"/>
</dbReference>
<feature type="domain" description="tRNA(Ile)-lysidine synthase substrate-binding" evidence="9">
    <location>
        <begin position="280"/>
        <end position="349"/>
    </location>
</feature>
<evidence type="ECO:0000256" key="7">
    <source>
        <dbReference type="HAMAP-Rule" id="MF_01161"/>
    </source>
</evidence>
<dbReference type="Pfam" id="PF01171">
    <property type="entry name" value="ATP_bind_3"/>
    <property type="match status" value="1"/>
</dbReference>
<dbReference type="InterPro" id="IPR011063">
    <property type="entry name" value="TilS/TtcA_N"/>
</dbReference>
<evidence type="ECO:0000256" key="1">
    <source>
        <dbReference type="ARBA" id="ARBA00022490"/>
    </source>
</evidence>
<dbReference type="HAMAP" id="MF_01161">
    <property type="entry name" value="tRNA_Ile_lys_synt"/>
    <property type="match status" value="1"/>
</dbReference>
<feature type="binding site" evidence="7">
    <location>
        <begin position="50"/>
        <end position="55"/>
    </location>
    <ligand>
        <name>ATP</name>
        <dbReference type="ChEBI" id="CHEBI:30616"/>
    </ligand>
</feature>
<comment type="caution">
    <text evidence="10">The sequence shown here is derived from an EMBL/GenBank/DDBJ whole genome shotgun (WGS) entry which is preliminary data.</text>
</comment>
<feature type="domain" description="tRNA(Ile)-lysidine/2-thiocytidine synthase N-terminal" evidence="8">
    <location>
        <begin position="45"/>
        <end position="228"/>
    </location>
</feature>
<dbReference type="PANTHER" id="PTHR43033:SF1">
    <property type="entry name" value="TRNA(ILE)-LYSIDINE SYNTHASE-RELATED"/>
    <property type="match status" value="1"/>
</dbReference>
<evidence type="ECO:0000256" key="4">
    <source>
        <dbReference type="ARBA" id="ARBA00022741"/>
    </source>
</evidence>
<keyword evidence="3 7" id="KW-0819">tRNA processing</keyword>
<evidence type="ECO:0000256" key="6">
    <source>
        <dbReference type="ARBA" id="ARBA00048539"/>
    </source>
</evidence>
<name>A0A261R0Z9_9BORD</name>
<dbReference type="EC" id="6.3.4.19" evidence="7"/>
<dbReference type="CDD" id="cd01992">
    <property type="entry name" value="TilS_N"/>
    <property type="match status" value="1"/>
</dbReference>
<keyword evidence="4 7" id="KW-0547">Nucleotide-binding</keyword>
<dbReference type="GO" id="GO:0006400">
    <property type="term" value="P:tRNA modification"/>
    <property type="evidence" value="ECO:0007669"/>
    <property type="project" value="UniProtKB-UniRule"/>
</dbReference>
<organism evidence="10 11">
    <name type="scientific">Bordetella genomosp. 7</name>
    <dbReference type="NCBI Taxonomy" id="1416805"/>
    <lineage>
        <taxon>Bacteria</taxon>
        <taxon>Pseudomonadati</taxon>
        <taxon>Pseudomonadota</taxon>
        <taxon>Betaproteobacteria</taxon>
        <taxon>Burkholderiales</taxon>
        <taxon>Alcaligenaceae</taxon>
        <taxon>Bordetella</taxon>
    </lineage>
</organism>
<dbReference type="GO" id="GO:0005737">
    <property type="term" value="C:cytoplasm"/>
    <property type="evidence" value="ECO:0007669"/>
    <property type="project" value="UniProtKB-SubCell"/>
</dbReference>
<gene>
    <name evidence="7" type="primary">tilS</name>
    <name evidence="10" type="ORF">CAL19_12340</name>
</gene>
<dbReference type="PANTHER" id="PTHR43033">
    <property type="entry name" value="TRNA(ILE)-LYSIDINE SYNTHASE-RELATED"/>
    <property type="match status" value="1"/>
</dbReference>
<keyword evidence="2 7" id="KW-0436">Ligase</keyword>
<comment type="domain">
    <text evidence="7">The N-terminal region contains the highly conserved SGGXDS motif, predicted to be a P-loop motif involved in ATP binding.</text>
</comment>